<feature type="domain" description="TonB C-terminal" evidence="11">
    <location>
        <begin position="57"/>
        <end position="147"/>
    </location>
</feature>
<dbReference type="GO" id="GO:0055085">
    <property type="term" value="P:transmembrane transport"/>
    <property type="evidence" value="ECO:0007669"/>
    <property type="project" value="InterPro"/>
</dbReference>
<dbReference type="Proteomes" id="UP000228535">
    <property type="component" value="Unassembled WGS sequence"/>
</dbReference>
<reference evidence="12 13" key="1">
    <citation type="submission" date="2017-11" db="EMBL/GenBank/DDBJ databases">
        <title>Genomic Encyclopedia of Archaeal and Bacterial Type Strains, Phase II (KMG-II): From Individual Species to Whole Genera.</title>
        <authorList>
            <person name="Goeker M."/>
        </authorList>
    </citation>
    <scope>NUCLEOTIDE SEQUENCE [LARGE SCALE GENOMIC DNA]</scope>
    <source>
        <strain evidence="12 13">DSM 11115</strain>
    </source>
</reference>
<name>A0A2M9B9D0_9BACT</name>
<evidence type="ECO:0000256" key="3">
    <source>
        <dbReference type="ARBA" id="ARBA00022448"/>
    </source>
</evidence>
<dbReference type="GO" id="GO:0015031">
    <property type="term" value="P:protein transport"/>
    <property type="evidence" value="ECO:0007669"/>
    <property type="project" value="UniProtKB-KW"/>
</dbReference>
<keyword evidence="5" id="KW-0997">Cell inner membrane</keyword>
<sequence>MLGVGLELPRCAGAQSEDPGRDPKVVGAAKNPAPPKQGEVFEELGYLFVEQMPVFQAGTSTLTHYLAAHVQYPAQAKKEKIQGTVLVRFMVGPEGKVKRAAVVKSRHPLLDAEALRVVSAMPAWKPGRHNGRPVSVSMTVPIEFKLK</sequence>
<evidence type="ECO:0000256" key="8">
    <source>
        <dbReference type="ARBA" id="ARBA00022989"/>
    </source>
</evidence>
<gene>
    <name evidence="12" type="ORF">CLV45_2891</name>
</gene>
<dbReference type="GO" id="GO:0098797">
    <property type="term" value="C:plasma membrane protein complex"/>
    <property type="evidence" value="ECO:0007669"/>
    <property type="project" value="TreeGrafter"/>
</dbReference>
<comment type="caution">
    <text evidence="12">The sequence shown here is derived from an EMBL/GenBank/DDBJ whole genome shotgun (WGS) entry which is preliminary data.</text>
</comment>
<dbReference type="PANTHER" id="PTHR33446:SF2">
    <property type="entry name" value="PROTEIN TONB"/>
    <property type="match status" value="1"/>
</dbReference>
<comment type="subcellular location">
    <subcellularLocation>
        <location evidence="1">Cell inner membrane</location>
        <topology evidence="1">Single-pass membrane protein</topology>
        <orientation evidence="1">Periplasmic side</orientation>
    </subcellularLocation>
</comment>
<dbReference type="AlphaFoldDB" id="A0A2M9B9D0"/>
<dbReference type="Pfam" id="PF03544">
    <property type="entry name" value="TonB_C"/>
    <property type="match status" value="1"/>
</dbReference>
<evidence type="ECO:0000256" key="1">
    <source>
        <dbReference type="ARBA" id="ARBA00004383"/>
    </source>
</evidence>
<comment type="similarity">
    <text evidence="2">Belongs to the TonB family.</text>
</comment>
<dbReference type="NCBIfam" id="TIGR01352">
    <property type="entry name" value="tonB_Cterm"/>
    <property type="match status" value="1"/>
</dbReference>
<evidence type="ECO:0000256" key="9">
    <source>
        <dbReference type="ARBA" id="ARBA00023136"/>
    </source>
</evidence>
<dbReference type="InterPro" id="IPR006260">
    <property type="entry name" value="TonB/TolA_C"/>
</dbReference>
<proteinExistence type="inferred from homology"/>
<evidence type="ECO:0000256" key="5">
    <source>
        <dbReference type="ARBA" id="ARBA00022519"/>
    </source>
</evidence>
<accession>A0A2M9B9D0</accession>
<evidence type="ECO:0000256" key="10">
    <source>
        <dbReference type="SAM" id="MobiDB-lite"/>
    </source>
</evidence>
<protein>
    <submittedName>
        <fullName evidence="12">TonB family protein</fullName>
    </submittedName>
</protein>
<keyword evidence="13" id="KW-1185">Reference proteome</keyword>
<feature type="region of interest" description="Disordered" evidence="10">
    <location>
        <begin position="1"/>
        <end position="36"/>
    </location>
</feature>
<evidence type="ECO:0000259" key="11">
    <source>
        <dbReference type="PROSITE" id="PS52015"/>
    </source>
</evidence>
<dbReference type="Gene3D" id="3.30.1150.10">
    <property type="match status" value="1"/>
</dbReference>
<evidence type="ECO:0000256" key="2">
    <source>
        <dbReference type="ARBA" id="ARBA00006555"/>
    </source>
</evidence>
<dbReference type="EMBL" id="PGFA01000002">
    <property type="protein sequence ID" value="PJJ54550.1"/>
    <property type="molecule type" value="Genomic_DNA"/>
</dbReference>
<organism evidence="12 13">
    <name type="scientific">Hymenobacter chitinivorans DSM 11115</name>
    <dbReference type="NCBI Taxonomy" id="1121954"/>
    <lineage>
        <taxon>Bacteria</taxon>
        <taxon>Pseudomonadati</taxon>
        <taxon>Bacteroidota</taxon>
        <taxon>Cytophagia</taxon>
        <taxon>Cytophagales</taxon>
        <taxon>Hymenobacteraceae</taxon>
        <taxon>Hymenobacter</taxon>
    </lineage>
</organism>
<dbReference type="InterPro" id="IPR051045">
    <property type="entry name" value="TonB-dependent_transducer"/>
</dbReference>
<evidence type="ECO:0000256" key="4">
    <source>
        <dbReference type="ARBA" id="ARBA00022475"/>
    </source>
</evidence>
<keyword evidence="7" id="KW-0653">Protein transport</keyword>
<keyword evidence="4" id="KW-1003">Cell membrane</keyword>
<dbReference type="PROSITE" id="PS52015">
    <property type="entry name" value="TONB_CTD"/>
    <property type="match status" value="1"/>
</dbReference>
<evidence type="ECO:0000313" key="12">
    <source>
        <dbReference type="EMBL" id="PJJ54550.1"/>
    </source>
</evidence>
<dbReference type="SUPFAM" id="SSF74653">
    <property type="entry name" value="TolA/TonB C-terminal domain"/>
    <property type="match status" value="1"/>
</dbReference>
<keyword evidence="6" id="KW-0812">Transmembrane</keyword>
<dbReference type="PANTHER" id="PTHR33446">
    <property type="entry name" value="PROTEIN TONB-RELATED"/>
    <property type="match status" value="1"/>
</dbReference>
<dbReference type="InterPro" id="IPR037682">
    <property type="entry name" value="TonB_C"/>
</dbReference>
<keyword evidence="3" id="KW-0813">Transport</keyword>
<dbReference type="GO" id="GO:0031992">
    <property type="term" value="F:energy transducer activity"/>
    <property type="evidence" value="ECO:0007669"/>
    <property type="project" value="TreeGrafter"/>
</dbReference>
<keyword evidence="9" id="KW-0472">Membrane</keyword>
<evidence type="ECO:0000256" key="6">
    <source>
        <dbReference type="ARBA" id="ARBA00022692"/>
    </source>
</evidence>
<keyword evidence="8" id="KW-1133">Transmembrane helix</keyword>
<evidence type="ECO:0000256" key="7">
    <source>
        <dbReference type="ARBA" id="ARBA00022927"/>
    </source>
</evidence>
<evidence type="ECO:0000313" key="13">
    <source>
        <dbReference type="Proteomes" id="UP000228535"/>
    </source>
</evidence>